<dbReference type="GO" id="GO:0005737">
    <property type="term" value="C:cytoplasm"/>
    <property type="evidence" value="ECO:0007669"/>
    <property type="project" value="TreeGrafter"/>
</dbReference>
<keyword evidence="6" id="KW-0131">Cell cycle</keyword>
<gene>
    <name evidence="9" type="ORF">AND_000624</name>
</gene>
<keyword evidence="3" id="KW-0498">Mitosis</keyword>
<dbReference type="OMA" id="DPFHNNA"/>
<dbReference type="InterPro" id="IPR011990">
    <property type="entry name" value="TPR-like_helical_dom_sf"/>
</dbReference>
<evidence type="ECO:0000256" key="5">
    <source>
        <dbReference type="ARBA" id="ARBA00022803"/>
    </source>
</evidence>
<dbReference type="PROSITE" id="PS50005">
    <property type="entry name" value="TPR"/>
    <property type="match status" value="2"/>
</dbReference>
<evidence type="ECO:0000256" key="2">
    <source>
        <dbReference type="ARBA" id="ARBA00022737"/>
    </source>
</evidence>
<evidence type="ECO:0000256" key="7">
    <source>
        <dbReference type="PROSITE-ProRule" id="PRU00339"/>
    </source>
</evidence>
<keyword evidence="11" id="KW-1185">Reference proteome</keyword>
<organism evidence="9">
    <name type="scientific">Anopheles darlingi</name>
    <name type="common">Mosquito</name>
    <dbReference type="NCBI Taxonomy" id="43151"/>
    <lineage>
        <taxon>Eukaryota</taxon>
        <taxon>Metazoa</taxon>
        <taxon>Ecdysozoa</taxon>
        <taxon>Arthropoda</taxon>
        <taxon>Hexapoda</taxon>
        <taxon>Insecta</taxon>
        <taxon>Pterygota</taxon>
        <taxon>Neoptera</taxon>
        <taxon>Endopterygota</taxon>
        <taxon>Diptera</taxon>
        <taxon>Nematocera</taxon>
        <taxon>Culicoidea</taxon>
        <taxon>Culicidae</taxon>
        <taxon>Anophelinae</taxon>
        <taxon>Anopheles</taxon>
    </lineage>
</organism>
<dbReference type="GO" id="GO:0051301">
    <property type="term" value="P:cell division"/>
    <property type="evidence" value="ECO:0007669"/>
    <property type="project" value="UniProtKB-KW"/>
</dbReference>
<keyword evidence="1" id="KW-0132">Cell division</keyword>
<dbReference type="VEuPathDB" id="VectorBase:ADAC000624"/>
<evidence type="ECO:0000313" key="9">
    <source>
        <dbReference type="EMBL" id="ETN67547.1"/>
    </source>
</evidence>
<dbReference type="SUPFAM" id="SSF48452">
    <property type="entry name" value="TPR-like"/>
    <property type="match status" value="2"/>
</dbReference>
<dbReference type="STRING" id="43151.W5JT39"/>
<name>W5JT39_ANODA</name>
<dbReference type="Pfam" id="PF12895">
    <property type="entry name" value="ANAPC3"/>
    <property type="match status" value="1"/>
</dbReference>
<dbReference type="EnsemblMetazoa" id="ADAC000624-RA">
    <property type="protein sequence ID" value="ADAC000624-PA"/>
    <property type="gene ID" value="ADAC000624"/>
</dbReference>
<keyword evidence="4" id="KW-0833">Ubl conjugation pathway</keyword>
<dbReference type="FunCoup" id="W5JT39">
    <property type="interactions" value="1812"/>
</dbReference>
<keyword evidence="2" id="KW-0677">Repeat</keyword>
<dbReference type="PANTHER" id="PTHR12558:SF9">
    <property type="entry name" value="CELL DIVISION CYCLE PROTEIN 16 HOMOLOG"/>
    <property type="match status" value="1"/>
</dbReference>
<dbReference type="GO" id="GO:0045842">
    <property type="term" value="P:positive regulation of mitotic metaphase/anaphase transition"/>
    <property type="evidence" value="ECO:0007669"/>
    <property type="project" value="TreeGrafter"/>
</dbReference>
<evidence type="ECO:0000256" key="4">
    <source>
        <dbReference type="ARBA" id="ARBA00022786"/>
    </source>
</evidence>
<proteinExistence type="predicted"/>
<dbReference type="AlphaFoldDB" id="W5JT39"/>
<evidence type="ECO:0000313" key="11">
    <source>
        <dbReference type="Proteomes" id="UP000000673"/>
    </source>
</evidence>
<dbReference type="VEuPathDB" id="VectorBase:ADAR2_011955"/>
<feature type="region of interest" description="Disordered" evidence="8">
    <location>
        <begin position="635"/>
        <end position="669"/>
    </location>
</feature>
<protein>
    <submittedName>
        <fullName evidence="9">Cdc16</fullName>
    </submittedName>
</protein>
<evidence type="ECO:0000256" key="1">
    <source>
        <dbReference type="ARBA" id="ARBA00022618"/>
    </source>
</evidence>
<feature type="repeat" description="TPR" evidence="7">
    <location>
        <begin position="540"/>
        <end position="573"/>
    </location>
</feature>
<evidence type="ECO:0000256" key="3">
    <source>
        <dbReference type="ARBA" id="ARBA00022776"/>
    </source>
</evidence>
<accession>W5JT39</accession>
<reference evidence="10" key="4">
    <citation type="submission" date="2015-06" db="UniProtKB">
        <authorList>
            <consortium name="EnsemblMetazoa"/>
        </authorList>
    </citation>
    <scope>IDENTIFICATION</scope>
</reference>
<evidence type="ECO:0000256" key="6">
    <source>
        <dbReference type="ARBA" id="ARBA00023306"/>
    </source>
</evidence>
<keyword evidence="5 7" id="KW-0802">TPR repeat</keyword>
<reference evidence="9 11" key="1">
    <citation type="journal article" date="2010" name="BMC Genomics">
        <title>Combination of measures distinguishes pre-miRNAs from other stem-loops in the genome of the newly sequenced Anopheles darlingi.</title>
        <authorList>
            <person name="Mendes N.D."/>
            <person name="Freitas A.T."/>
            <person name="Vasconcelos A.T."/>
            <person name="Sagot M.F."/>
        </authorList>
    </citation>
    <scope>NUCLEOTIDE SEQUENCE</scope>
</reference>
<reference evidence="9" key="3">
    <citation type="journal article" date="2013" name="Nucleic Acids Res.">
        <title>The genome of Anopheles darlingi, the main neotropical malaria vector.</title>
        <authorList>
            <person name="Marinotti O."/>
            <person name="Cerqueira G.C."/>
            <person name="de Almeida L.G."/>
            <person name="Ferro M.I."/>
            <person name="Loreto E.L."/>
            <person name="Zaha A."/>
            <person name="Teixeira S.M."/>
            <person name="Wespiser A.R."/>
            <person name="Almeida E Silva A."/>
            <person name="Schlindwein A.D."/>
            <person name="Pacheco A.C."/>
            <person name="Silva A.L."/>
            <person name="Graveley B.R."/>
            <person name="Walenz B.P."/>
            <person name="Lima Bde A."/>
            <person name="Ribeiro C.A."/>
            <person name="Nunes-Silva C.G."/>
            <person name="de Carvalho C.R."/>
            <person name="Soares C.M."/>
            <person name="de Menezes C.B."/>
            <person name="Matiolli C."/>
            <person name="Caffrey D."/>
            <person name="Araujo D.A."/>
            <person name="de Oliveira D.M."/>
            <person name="Golenbock D."/>
            <person name="Grisard E.C."/>
            <person name="Fantinatti-Garboggini F."/>
            <person name="de Carvalho F.M."/>
            <person name="Barcellos F.G."/>
            <person name="Prosdocimi F."/>
            <person name="May G."/>
            <person name="Azevedo Junior G.M."/>
            <person name="Guimaraes G.M."/>
            <person name="Goldman G.H."/>
            <person name="Padilha I.Q."/>
            <person name="Batista Jda S."/>
            <person name="Ferro J.A."/>
            <person name="Ribeiro J.M."/>
            <person name="Fietto J.L."/>
            <person name="Dabbas K.M."/>
            <person name="Cerdeira L."/>
            <person name="Agnez-Lima L.F."/>
            <person name="Brocchi M."/>
            <person name="de Carvalho M.O."/>
            <person name="Teixeira Mde M."/>
            <person name="Diniz Maia Mde M."/>
            <person name="Goldman M.H."/>
            <person name="Cruz Schneider M.P."/>
            <person name="Felipe M.S."/>
            <person name="Hungria M."/>
            <person name="Nicolas M.F."/>
            <person name="Pereira M."/>
            <person name="Montes M.A."/>
            <person name="Cantao M.E."/>
            <person name="Vincentz M."/>
            <person name="Rafael M.S."/>
            <person name="Silverman N."/>
            <person name="Stoco P.H."/>
            <person name="Souza R.C."/>
            <person name="Vicentini R."/>
            <person name="Gazzinelli R.T."/>
            <person name="Neves Rde O."/>
            <person name="Silva R."/>
            <person name="Astolfi-Filho S."/>
            <person name="Maciel T.E."/>
            <person name="Urmenyi T.P."/>
            <person name="Tadei W.P."/>
            <person name="Camargo E.P."/>
            <person name="de Vasconcelos A.T."/>
        </authorList>
    </citation>
    <scope>NUCLEOTIDE SEQUENCE</scope>
</reference>
<dbReference type="eggNOG" id="KOG1173">
    <property type="taxonomic scope" value="Eukaryota"/>
</dbReference>
<dbReference type="GO" id="GO:0031145">
    <property type="term" value="P:anaphase-promoting complex-dependent catabolic process"/>
    <property type="evidence" value="ECO:0007669"/>
    <property type="project" value="TreeGrafter"/>
</dbReference>
<dbReference type="GO" id="GO:0016567">
    <property type="term" value="P:protein ubiquitination"/>
    <property type="evidence" value="ECO:0007669"/>
    <property type="project" value="TreeGrafter"/>
</dbReference>
<evidence type="ECO:0000313" key="10">
    <source>
        <dbReference type="EnsemblMetazoa" id="ADAC000624-PA"/>
    </source>
</evidence>
<dbReference type="InterPro" id="IPR019734">
    <property type="entry name" value="TPR_rpt"/>
</dbReference>
<dbReference type="Gene3D" id="1.25.40.10">
    <property type="entry name" value="Tetratricopeptide repeat domain"/>
    <property type="match status" value="2"/>
</dbReference>
<dbReference type="SMART" id="SM00028">
    <property type="entry name" value="TPR"/>
    <property type="match status" value="8"/>
</dbReference>
<evidence type="ECO:0000256" key="8">
    <source>
        <dbReference type="SAM" id="MobiDB-lite"/>
    </source>
</evidence>
<feature type="compositionally biased region" description="Acidic residues" evidence="8">
    <location>
        <begin position="635"/>
        <end position="652"/>
    </location>
</feature>
<sequence>MRTDTSTRSSDGQELVDVDSYRAIVKQATELRRFKTALFWAEKVTVLSNDDPRDVYWEAQCMFHLREYQRAAKIICSRELEKRNLLCQYLAAECMTEAKQYQAALDILSSVDSETLSVATTTVRDEGTDGSEITGGLGYDEPNRNEILASVYYLKGKVLEAMDNRSLAMDCYVQALNKSVYCTEALDALVQHDMLMAWEEKELLQHILGPQQSMEPERKILKRLYESKLKKYYESIVPLTNPEQTPTLPGNPIIWQELKEKMKNTSLLGGGGFSGGSTALGDTGIANNSTRKETPIRFTYPLTSVTGASGIPYAQCMSKLENSIDLLTAEAEQYFYRSDYKRCMKILDAILKRDPYHRRALTVQIGCLAETRATNKLFYVAHKLVDFYPDDAISWYAVGSYYDLVGKSDHARRYLSKATSLDRLFGPAWLAYGHSFAKENEHDQAMAAYFKATQLMRGCHLPLLYIGVECGLTKNPEMAEKFFYQAMTIAPLDVYVLHELGVIKFENEQYESAEQVLRNTLDMVRSLSKQNGEHLSVRWEAVLNNLGHCCRKNKKYDEALEYHRWALSLNPLNAKTFTAIGFVQALTGQLSDAVDSFHKSLSLKRDDVFTTTLLKQVIEDLAEEQDVPFFSLESADDEENVDKDGTTVEDEMSVNSVEKPSNVRPHPIATDNVLLPSRVKLRFDECDSNVSALSDTSADDMSMDI</sequence>
<dbReference type="HOGENOM" id="CLU_011751_3_2_1"/>
<reference evidence="9" key="2">
    <citation type="submission" date="2010-05" db="EMBL/GenBank/DDBJ databases">
        <authorList>
            <person name="Almeida L.G."/>
            <person name="Nicolas M.F."/>
            <person name="Souza R.C."/>
            <person name="Vasconcelos A.T.R."/>
        </authorList>
    </citation>
    <scope>NUCLEOTIDE SEQUENCE</scope>
</reference>
<dbReference type="Pfam" id="PF00515">
    <property type="entry name" value="TPR_1"/>
    <property type="match status" value="1"/>
</dbReference>
<dbReference type="Pfam" id="PF13181">
    <property type="entry name" value="TPR_8"/>
    <property type="match status" value="1"/>
</dbReference>
<dbReference type="PANTHER" id="PTHR12558">
    <property type="entry name" value="CELL DIVISION CYCLE 16,23,27"/>
    <property type="match status" value="1"/>
</dbReference>
<dbReference type="Proteomes" id="UP000000673">
    <property type="component" value="Unassembled WGS sequence"/>
</dbReference>
<dbReference type="EMBL" id="ADMH02000156">
    <property type="protein sequence ID" value="ETN67547.1"/>
    <property type="molecule type" value="Genomic_DNA"/>
</dbReference>
<dbReference type="GO" id="GO:0005680">
    <property type="term" value="C:anaphase-promoting complex"/>
    <property type="evidence" value="ECO:0007669"/>
    <property type="project" value="TreeGrafter"/>
</dbReference>
<feature type="repeat" description="TPR" evidence="7">
    <location>
        <begin position="574"/>
        <end position="607"/>
    </location>
</feature>